<reference evidence="1" key="1">
    <citation type="submission" date="2022-11" db="EMBL/GenBank/DDBJ databases">
        <title>Centuries of genome instability and evolution in soft-shell clam transmissible cancer (bioRxiv).</title>
        <authorList>
            <person name="Hart S.F.M."/>
            <person name="Yonemitsu M.A."/>
            <person name="Giersch R.M."/>
            <person name="Beal B.F."/>
            <person name="Arriagada G."/>
            <person name="Davis B.W."/>
            <person name="Ostrander E.A."/>
            <person name="Goff S.P."/>
            <person name="Metzger M.J."/>
        </authorList>
    </citation>
    <scope>NUCLEOTIDE SEQUENCE</scope>
    <source>
        <strain evidence="1">MELC-2E11</strain>
        <tissue evidence="1">Siphon/mantle</tissue>
    </source>
</reference>
<proteinExistence type="predicted"/>
<evidence type="ECO:0000313" key="1">
    <source>
        <dbReference type="EMBL" id="WAR27030.1"/>
    </source>
</evidence>
<dbReference type="EMBL" id="CP111025">
    <property type="protein sequence ID" value="WAR27030.1"/>
    <property type="molecule type" value="Genomic_DNA"/>
</dbReference>
<feature type="non-terminal residue" evidence="1">
    <location>
        <position position="77"/>
    </location>
</feature>
<gene>
    <name evidence="1" type="ORF">MAR_012734</name>
</gene>
<evidence type="ECO:0000313" key="2">
    <source>
        <dbReference type="Proteomes" id="UP001164746"/>
    </source>
</evidence>
<organism evidence="1 2">
    <name type="scientific">Mya arenaria</name>
    <name type="common">Soft-shell clam</name>
    <dbReference type="NCBI Taxonomy" id="6604"/>
    <lineage>
        <taxon>Eukaryota</taxon>
        <taxon>Metazoa</taxon>
        <taxon>Spiralia</taxon>
        <taxon>Lophotrochozoa</taxon>
        <taxon>Mollusca</taxon>
        <taxon>Bivalvia</taxon>
        <taxon>Autobranchia</taxon>
        <taxon>Heteroconchia</taxon>
        <taxon>Euheterodonta</taxon>
        <taxon>Imparidentia</taxon>
        <taxon>Neoheterodontei</taxon>
        <taxon>Myida</taxon>
        <taxon>Myoidea</taxon>
        <taxon>Myidae</taxon>
        <taxon>Mya</taxon>
    </lineage>
</organism>
<dbReference type="Proteomes" id="UP001164746">
    <property type="component" value="Chromosome 14"/>
</dbReference>
<protein>
    <submittedName>
        <fullName evidence="1">Uncharacterized protein</fullName>
    </submittedName>
</protein>
<keyword evidence="2" id="KW-1185">Reference proteome</keyword>
<accession>A0ABY7FYH0</accession>
<sequence>MAVQHIQQDNKQGYKQGILKRQAIQSGFSDTRTVPRGCCVERTIHRALFNLEQYKGVSNSTWAINTKMMLHHIGNTQ</sequence>
<name>A0ABY7FYH0_MYAAR</name>